<dbReference type="Proteomes" id="UP000027821">
    <property type="component" value="Unassembled WGS sequence"/>
</dbReference>
<dbReference type="AlphaFoldDB" id="A0A074KSB2"/>
<evidence type="ECO:0000313" key="1">
    <source>
        <dbReference type="EMBL" id="KEO71804.1"/>
    </source>
</evidence>
<reference evidence="1 2" key="1">
    <citation type="submission" date="2014-04" db="EMBL/GenBank/DDBJ databases">
        <title>Characterization and application of a salt tolerant electro-active bacterium.</title>
        <authorList>
            <person name="Yang L."/>
            <person name="Wei S."/>
            <person name="Tay Q.X.M."/>
        </authorList>
    </citation>
    <scope>NUCLEOTIDE SEQUENCE [LARGE SCALE GENOMIC DNA]</scope>
    <source>
        <strain evidence="1 2">LY1</strain>
    </source>
</reference>
<accession>A0A074KSB2</accession>
<proteinExistence type="predicted"/>
<dbReference type="EMBL" id="JMIH01000039">
    <property type="protein sequence ID" value="KEO71804.1"/>
    <property type="molecule type" value="Genomic_DNA"/>
</dbReference>
<comment type="caution">
    <text evidence="1">The sequence shown here is derived from an EMBL/GenBank/DDBJ whole genome shotgun (WGS) entry which is preliminary data.</text>
</comment>
<keyword evidence="2" id="KW-1185">Reference proteome</keyword>
<organism evidence="1 2">
    <name type="scientific">Anditalea andensis</name>
    <dbReference type="NCBI Taxonomy" id="1048983"/>
    <lineage>
        <taxon>Bacteria</taxon>
        <taxon>Pseudomonadati</taxon>
        <taxon>Bacteroidota</taxon>
        <taxon>Cytophagia</taxon>
        <taxon>Cytophagales</taxon>
        <taxon>Cytophagaceae</taxon>
        <taxon>Anditalea</taxon>
    </lineage>
</organism>
<dbReference type="OrthoDB" id="828233at2"/>
<sequence length="98" mass="11141">MILKAEHLPDINQLLLTLKGQFPYYKVYQFNSNPLKSIIVQKSTIIGAQLTLRGNEIMVDACCPNIFISSLLGALSAIFPPYINFEMKITDFLKNKYN</sequence>
<gene>
    <name evidence="1" type="ORF">EL17_21730</name>
</gene>
<dbReference type="eggNOG" id="ENOG502ZRYX">
    <property type="taxonomic scope" value="Bacteria"/>
</dbReference>
<evidence type="ECO:0000313" key="2">
    <source>
        <dbReference type="Proteomes" id="UP000027821"/>
    </source>
</evidence>
<name>A0A074KSB2_9BACT</name>
<protein>
    <submittedName>
        <fullName evidence="1">Uncharacterized protein</fullName>
    </submittedName>
</protein>
<dbReference type="STRING" id="1048983.EL17_21730"/>